<comment type="caution">
    <text evidence="2">The sequence shown here is derived from an EMBL/GenBank/DDBJ whole genome shotgun (WGS) entry which is preliminary data.</text>
</comment>
<dbReference type="SMART" id="SM00530">
    <property type="entry name" value="HTH_XRE"/>
    <property type="match status" value="1"/>
</dbReference>
<organism evidence="2 3">
    <name type="scientific">Mycolicibacterium sphagni</name>
    <dbReference type="NCBI Taxonomy" id="1786"/>
    <lineage>
        <taxon>Bacteria</taxon>
        <taxon>Bacillati</taxon>
        <taxon>Actinomycetota</taxon>
        <taxon>Actinomycetes</taxon>
        <taxon>Mycobacteriales</taxon>
        <taxon>Mycobacteriaceae</taxon>
        <taxon>Mycolicibacterium</taxon>
    </lineage>
</organism>
<protein>
    <recommendedName>
        <fullName evidence="1">HTH cro/C1-type domain-containing protein</fullName>
    </recommendedName>
</protein>
<proteinExistence type="predicted"/>
<dbReference type="EMBL" id="NOZR01000019">
    <property type="protein sequence ID" value="OYN76851.1"/>
    <property type="molecule type" value="Genomic_DNA"/>
</dbReference>
<dbReference type="Pfam" id="PF01381">
    <property type="entry name" value="HTH_3"/>
    <property type="match status" value="1"/>
</dbReference>
<dbReference type="PROSITE" id="PS50943">
    <property type="entry name" value="HTH_CROC1"/>
    <property type="match status" value="1"/>
</dbReference>
<evidence type="ECO:0000313" key="2">
    <source>
        <dbReference type="EMBL" id="OYN76851.1"/>
    </source>
</evidence>
<dbReference type="SUPFAM" id="SSF47413">
    <property type="entry name" value="lambda repressor-like DNA-binding domains"/>
    <property type="match status" value="1"/>
</dbReference>
<dbReference type="OrthoDB" id="9798416at2"/>
<dbReference type="Gene3D" id="1.10.260.40">
    <property type="entry name" value="lambda repressor-like DNA-binding domains"/>
    <property type="match status" value="1"/>
</dbReference>
<reference evidence="2 3" key="1">
    <citation type="submission" date="2017-07" db="EMBL/GenBank/DDBJ databases">
        <title>The new phylogeny of genus Mycobacterium.</title>
        <authorList>
            <person name="Tortoli E."/>
            <person name="Trovato A."/>
            <person name="Cirillo D.M."/>
        </authorList>
    </citation>
    <scope>NUCLEOTIDE SEQUENCE [LARGE SCALE GENOMIC DNA]</scope>
    <source>
        <strain evidence="2 3">ATCC 33027</strain>
    </source>
</reference>
<keyword evidence="3" id="KW-1185">Reference proteome</keyword>
<name>A0A255DDZ4_9MYCO</name>
<gene>
    <name evidence="2" type="ORF">CG716_20270</name>
</gene>
<dbReference type="Proteomes" id="UP000216063">
    <property type="component" value="Unassembled WGS sequence"/>
</dbReference>
<dbReference type="GO" id="GO:0003677">
    <property type="term" value="F:DNA binding"/>
    <property type="evidence" value="ECO:0007669"/>
    <property type="project" value="InterPro"/>
</dbReference>
<dbReference type="CDD" id="cd00093">
    <property type="entry name" value="HTH_XRE"/>
    <property type="match status" value="1"/>
</dbReference>
<sequence length="140" mass="15452">MEALNEADRRICGAAVRRAREGRGWSRRQLAEESGVGETTIKDIENGATPHDDTIAKILDALGVEMTSFGLMTPWMADQITALVQLAQYIPRERLPEVIGAIMQVMGRAARNRDLEGFGFNPNITQVVFASEADVDQHNN</sequence>
<dbReference type="InterPro" id="IPR010982">
    <property type="entry name" value="Lambda_DNA-bd_dom_sf"/>
</dbReference>
<evidence type="ECO:0000259" key="1">
    <source>
        <dbReference type="PROSITE" id="PS50943"/>
    </source>
</evidence>
<dbReference type="AlphaFoldDB" id="A0A255DDZ4"/>
<feature type="domain" description="HTH cro/C1-type" evidence="1">
    <location>
        <begin position="16"/>
        <end position="69"/>
    </location>
</feature>
<evidence type="ECO:0000313" key="3">
    <source>
        <dbReference type="Proteomes" id="UP000216063"/>
    </source>
</evidence>
<dbReference type="InterPro" id="IPR001387">
    <property type="entry name" value="Cro/C1-type_HTH"/>
</dbReference>
<accession>A0A255DDZ4</accession>
<dbReference type="RefSeq" id="WP_094482916.1">
    <property type="nucleotide sequence ID" value="NZ_NOZR01000019.1"/>
</dbReference>